<name>A0ABY6MZC1_9ALTE</name>
<dbReference type="PANTHER" id="PTHR38775:SF1">
    <property type="entry name" value="INNER MEMBRANE PROTEIN"/>
    <property type="match status" value="1"/>
</dbReference>
<organism evidence="2 3">
    <name type="scientific">Alkalimarinus alittae</name>
    <dbReference type="NCBI Taxonomy" id="2961619"/>
    <lineage>
        <taxon>Bacteria</taxon>
        <taxon>Pseudomonadati</taxon>
        <taxon>Pseudomonadota</taxon>
        <taxon>Gammaproteobacteria</taxon>
        <taxon>Alteromonadales</taxon>
        <taxon>Alteromonadaceae</taxon>
        <taxon>Alkalimarinus</taxon>
    </lineage>
</organism>
<keyword evidence="1" id="KW-0472">Membrane</keyword>
<keyword evidence="1" id="KW-0812">Transmembrane</keyword>
<feature type="transmembrane region" description="Helical" evidence="1">
    <location>
        <begin position="7"/>
        <end position="28"/>
    </location>
</feature>
<dbReference type="PANTHER" id="PTHR38775">
    <property type="entry name" value="INNER MEMBRANE PROTEIN-RELATED"/>
    <property type="match status" value="1"/>
</dbReference>
<accession>A0ABY6MZC1</accession>
<dbReference type="RefSeq" id="WP_265046672.1">
    <property type="nucleotide sequence ID" value="NZ_CP100390.1"/>
</dbReference>
<dbReference type="EMBL" id="CP100390">
    <property type="protein sequence ID" value="UZE95183.1"/>
    <property type="molecule type" value="Genomic_DNA"/>
</dbReference>
<sequence>MKTIILLGKGITLGFWVAVFSSLFSVFSDNVAMMLGWAGAAVLLVHFVEVALFTKRFGDRLMEPKFDKLMVLVFGIFHILPFLMRELEREKAKAS</sequence>
<evidence type="ECO:0000256" key="1">
    <source>
        <dbReference type="SAM" id="Phobius"/>
    </source>
</evidence>
<keyword evidence="3" id="KW-1185">Reference proteome</keyword>
<proteinExistence type="predicted"/>
<dbReference type="Proteomes" id="UP001163739">
    <property type="component" value="Chromosome"/>
</dbReference>
<evidence type="ECO:0000313" key="3">
    <source>
        <dbReference type="Proteomes" id="UP001163739"/>
    </source>
</evidence>
<evidence type="ECO:0000313" key="2">
    <source>
        <dbReference type="EMBL" id="UZE95183.1"/>
    </source>
</evidence>
<dbReference type="Pfam" id="PF06611">
    <property type="entry name" value="DUF1145"/>
    <property type="match status" value="1"/>
</dbReference>
<gene>
    <name evidence="2" type="ORF">NKI27_14070</name>
</gene>
<keyword evidence="1" id="KW-1133">Transmembrane helix</keyword>
<feature type="transmembrane region" description="Helical" evidence="1">
    <location>
        <begin position="34"/>
        <end position="54"/>
    </location>
</feature>
<reference evidence="2" key="1">
    <citation type="submission" date="2022-06" db="EMBL/GenBank/DDBJ databases">
        <title>Alkalimarinus sp. nov., isolated from gut of a Alitta virens.</title>
        <authorList>
            <person name="Yang A.I."/>
            <person name="Shin N.-R."/>
        </authorList>
    </citation>
    <scope>NUCLEOTIDE SEQUENCE</scope>
    <source>
        <strain evidence="2">A2M4</strain>
    </source>
</reference>
<protein>
    <submittedName>
        <fullName evidence="2">DUF1145 domain-containing protein</fullName>
    </submittedName>
</protein>
<dbReference type="InterPro" id="IPR009525">
    <property type="entry name" value="DUF1145"/>
</dbReference>